<evidence type="ECO:0000313" key="2">
    <source>
        <dbReference type="Proteomes" id="UP000215914"/>
    </source>
</evidence>
<keyword evidence="2" id="KW-1185">Reference proteome</keyword>
<evidence type="ECO:0000313" key="1">
    <source>
        <dbReference type="EMBL" id="KAF5755265.1"/>
    </source>
</evidence>
<dbReference type="AlphaFoldDB" id="A0A9K3DH52"/>
<accession>A0A9K3DH52</accession>
<comment type="caution">
    <text evidence="1">The sequence shown here is derived from an EMBL/GenBank/DDBJ whole genome shotgun (WGS) entry which is preliminary data.</text>
</comment>
<reference evidence="1" key="1">
    <citation type="journal article" date="2017" name="Nature">
        <title>The sunflower genome provides insights into oil metabolism, flowering and Asterid evolution.</title>
        <authorList>
            <person name="Badouin H."/>
            <person name="Gouzy J."/>
            <person name="Grassa C.J."/>
            <person name="Murat F."/>
            <person name="Staton S.E."/>
            <person name="Cottret L."/>
            <person name="Lelandais-Briere C."/>
            <person name="Owens G.L."/>
            <person name="Carrere S."/>
            <person name="Mayjonade B."/>
            <person name="Legrand L."/>
            <person name="Gill N."/>
            <person name="Kane N.C."/>
            <person name="Bowers J.E."/>
            <person name="Hubner S."/>
            <person name="Bellec A."/>
            <person name="Berard A."/>
            <person name="Berges H."/>
            <person name="Blanchet N."/>
            <person name="Boniface M.C."/>
            <person name="Brunel D."/>
            <person name="Catrice O."/>
            <person name="Chaidir N."/>
            <person name="Claudel C."/>
            <person name="Donnadieu C."/>
            <person name="Faraut T."/>
            <person name="Fievet G."/>
            <person name="Helmstetter N."/>
            <person name="King M."/>
            <person name="Knapp S.J."/>
            <person name="Lai Z."/>
            <person name="Le Paslier M.C."/>
            <person name="Lippi Y."/>
            <person name="Lorenzon L."/>
            <person name="Mandel J.R."/>
            <person name="Marage G."/>
            <person name="Marchand G."/>
            <person name="Marquand E."/>
            <person name="Bret-Mestries E."/>
            <person name="Morien E."/>
            <person name="Nambeesan S."/>
            <person name="Nguyen T."/>
            <person name="Pegot-Espagnet P."/>
            <person name="Pouilly N."/>
            <person name="Raftis F."/>
            <person name="Sallet E."/>
            <person name="Schiex T."/>
            <person name="Thomas J."/>
            <person name="Vandecasteele C."/>
            <person name="Vares D."/>
            <person name="Vear F."/>
            <person name="Vautrin S."/>
            <person name="Crespi M."/>
            <person name="Mangin B."/>
            <person name="Burke J.M."/>
            <person name="Salse J."/>
            <person name="Munos S."/>
            <person name="Vincourt P."/>
            <person name="Rieseberg L.H."/>
            <person name="Langlade N.B."/>
        </authorList>
    </citation>
    <scope>NUCLEOTIDE SEQUENCE</scope>
    <source>
        <tissue evidence="1">Leaves</tissue>
    </source>
</reference>
<gene>
    <name evidence="1" type="ORF">HanXRQr2_Chr17g0800831</name>
</gene>
<proteinExistence type="predicted"/>
<dbReference type="Gramene" id="mRNA:HanXRQr2_Chr17g0800831">
    <property type="protein sequence ID" value="CDS:HanXRQr2_Chr17g0800831.1"/>
    <property type="gene ID" value="HanXRQr2_Chr17g0800831"/>
</dbReference>
<dbReference type="Proteomes" id="UP000215914">
    <property type="component" value="Unassembled WGS sequence"/>
</dbReference>
<sequence length="73" mass="8151">MFVANCRQCPLSSKLTGFVLNVSKSYTFCPLSQTQLEISVILDPTILIIIEKNTKLSLFQFQVFVASANCFLS</sequence>
<protein>
    <submittedName>
        <fullName evidence="1">Uncharacterized protein</fullName>
    </submittedName>
</protein>
<organism evidence="1 2">
    <name type="scientific">Helianthus annuus</name>
    <name type="common">Common sunflower</name>
    <dbReference type="NCBI Taxonomy" id="4232"/>
    <lineage>
        <taxon>Eukaryota</taxon>
        <taxon>Viridiplantae</taxon>
        <taxon>Streptophyta</taxon>
        <taxon>Embryophyta</taxon>
        <taxon>Tracheophyta</taxon>
        <taxon>Spermatophyta</taxon>
        <taxon>Magnoliopsida</taxon>
        <taxon>eudicotyledons</taxon>
        <taxon>Gunneridae</taxon>
        <taxon>Pentapetalae</taxon>
        <taxon>asterids</taxon>
        <taxon>campanulids</taxon>
        <taxon>Asterales</taxon>
        <taxon>Asteraceae</taxon>
        <taxon>Asteroideae</taxon>
        <taxon>Heliantheae alliance</taxon>
        <taxon>Heliantheae</taxon>
        <taxon>Helianthus</taxon>
    </lineage>
</organism>
<dbReference type="EMBL" id="MNCJ02000332">
    <property type="protein sequence ID" value="KAF5755265.1"/>
    <property type="molecule type" value="Genomic_DNA"/>
</dbReference>
<name>A0A9K3DH52_HELAN</name>
<reference evidence="1" key="2">
    <citation type="submission" date="2020-06" db="EMBL/GenBank/DDBJ databases">
        <title>Helianthus annuus Genome sequencing and assembly Release 2.</title>
        <authorList>
            <person name="Gouzy J."/>
            <person name="Langlade N."/>
            <person name="Munos S."/>
        </authorList>
    </citation>
    <scope>NUCLEOTIDE SEQUENCE</scope>
    <source>
        <tissue evidence="1">Leaves</tissue>
    </source>
</reference>